<feature type="compositionally biased region" description="Basic and acidic residues" evidence="1">
    <location>
        <begin position="50"/>
        <end position="111"/>
    </location>
</feature>
<organism evidence="3 4">
    <name type="scientific">Aurantiacibacter sediminis</name>
    <dbReference type="NCBI Taxonomy" id="2793064"/>
    <lineage>
        <taxon>Bacteria</taxon>
        <taxon>Pseudomonadati</taxon>
        <taxon>Pseudomonadota</taxon>
        <taxon>Alphaproteobacteria</taxon>
        <taxon>Sphingomonadales</taxon>
        <taxon>Erythrobacteraceae</taxon>
        <taxon>Aurantiacibacter</taxon>
    </lineage>
</organism>
<evidence type="ECO:0000313" key="3">
    <source>
        <dbReference type="EMBL" id="MBH5321634.1"/>
    </source>
</evidence>
<protein>
    <submittedName>
        <fullName evidence="3">Copper resistance protein B</fullName>
    </submittedName>
</protein>
<evidence type="ECO:0000313" key="4">
    <source>
        <dbReference type="Proteomes" id="UP000602442"/>
    </source>
</evidence>
<dbReference type="Proteomes" id="UP000602442">
    <property type="component" value="Unassembled WGS sequence"/>
</dbReference>
<proteinExistence type="predicted"/>
<feature type="region of interest" description="Disordered" evidence="1">
    <location>
        <begin position="18"/>
        <end position="115"/>
    </location>
</feature>
<keyword evidence="2" id="KW-0732">Signal</keyword>
<dbReference type="EMBL" id="JAEANY010000001">
    <property type="protein sequence ID" value="MBH5321634.1"/>
    <property type="molecule type" value="Genomic_DNA"/>
</dbReference>
<keyword evidence="4" id="KW-1185">Reference proteome</keyword>
<feature type="chain" id="PRO_5045405437" evidence="2">
    <location>
        <begin position="19"/>
        <end position="372"/>
    </location>
</feature>
<comment type="caution">
    <text evidence="3">The sequence shown here is derived from an EMBL/GenBank/DDBJ whole genome shotgun (WGS) entry which is preliminary data.</text>
</comment>
<reference evidence="3 4" key="1">
    <citation type="submission" date="2020-11" db="EMBL/GenBank/DDBJ databases">
        <title>Erythrobacter sediminis sp. nov., a marine bacterium from a tidal flat of Garorim Bay.</title>
        <authorList>
            <person name="Kim D."/>
            <person name="Yoo Y."/>
            <person name="Kim J.-J."/>
        </authorList>
    </citation>
    <scope>NUCLEOTIDE SEQUENCE [LARGE SCALE GENOMIC DNA]</scope>
    <source>
        <strain evidence="3 4">JGD-13</strain>
    </source>
</reference>
<feature type="compositionally biased region" description="Basic and acidic residues" evidence="1">
    <location>
        <begin position="20"/>
        <end position="42"/>
    </location>
</feature>
<dbReference type="InterPro" id="IPR007939">
    <property type="entry name" value="Cu-R_B_prcur"/>
</dbReference>
<evidence type="ECO:0000256" key="1">
    <source>
        <dbReference type="SAM" id="MobiDB-lite"/>
    </source>
</evidence>
<name>A0ABS0N110_9SPHN</name>
<gene>
    <name evidence="3" type="ORF">I5L03_03420</name>
</gene>
<dbReference type="RefSeq" id="WP_197920274.1">
    <property type="nucleotide sequence ID" value="NZ_CAWPTA010000006.1"/>
</dbReference>
<accession>A0ABS0N110</accession>
<sequence>MRAIFLAGAALIATPAMAQDHGDHSGHAGHAQHQDHSAHQQAEEAEAGAETDHSTHQAMDHSAHEMAAEQDHAQMDHSGHEGMNHGAMDHSEMDHSQMDHGAMDHSQHGQMDHSQMNHGGMDAEIPSGPPPAEAFEGPAHAADEIWGEDAMVAARGYNRATHGNARFGVIFGERFEARIGEGHDEYLWDLSGWYGTGTEKVVFKSEGEGEFGGGVDDAELQLLWGHAIGPWFDLQAGVRLDVEPETTAHLAVGVSGLAPYMIHVDAAVFLSDEGDLTARVEAEHDMRLTQQLVLQPRIEFDLAAQDIPERGVAAGLVQAELGARLRYEFVPEFAPYIGVEYESAFGGTADIIRAAGEDPGGFVFLVGLRTWF</sequence>
<evidence type="ECO:0000256" key="2">
    <source>
        <dbReference type="SAM" id="SignalP"/>
    </source>
</evidence>
<dbReference type="Pfam" id="PF05275">
    <property type="entry name" value="CopB"/>
    <property type="match status" value="1"/>
</dbReference>
<feature type="signal peptide" evidence="2">
    <location>
        <begin position="1"/>
        <end position="18"/>
    </location>
</feature>